<name>A0A841PMP8_9BACL</name>
<dbReference type="SUPFAM" id="SSF75304">
    <property type="entry name" value="Amidase signature (AS) enzymes"/>
    <property type="match status" value="1"/>
</dbReference>
<dbReference type="Gene3D" id="3.90.1300.10">
    <property type="entry name" value="Amidase signature (AS) domain"/>
    <property type="match status" value="1"/>
</dbReference>
<evidence type="ECO:0000313" key="4">
    <source>
        <dbReference type="Proteomes" id="UP000568839"/>
    </source>
</evidence>
<dbReference type="PANTHER" id="PTHR11895:SF7">
    <property type="entry name" value="GLUTAMYL-TRNA(GLN) AMIDOTRANSFERASE SUBUNIT A, MITOCHONDRIAL"/>
    <property type="match status" value="1"/>
</dbReference>
<comment type="similarity">
    <text evidence="1">Belongs to the amidase family.</text>
</comment>
<dbReference type="Proteomes" id="UP000568839">
    <property type="component" value="Unassembled WGS sequence"/>
</dbReference>
<dbReference type="InterPro" id="IPR000120">
    <property type="entry name" value="Amidase"/>
</dbReference>
<organism evidence="3 4">
    <name type="scientific">Geomicrobium halophilum</name>
    <dbReference type="NCBI Taxonomy" id="549000"/>
    <lineage>
        <taxon>Bacteria</taxon>
        <taxon>Bacillati</taxon>
        <taxon>Bacillota</taxon>
        <taxon>Bacilli</taxon>
        <taxon>Bacillales</taxon>
        <taxon>Geomicrobium</taxon>
    </lineage>
</organism>
<evidence type="ECO:0000256" key="1">
    <source>
        <dbReference type="ARBA" id="ARBA00009199"/>
    </source>
</evidence>
<dbReference type="InterPro" id="IPR023631">
    <property type="entry name" value="Amidase_dom"/>
</dbReference>
<gene>
    <name evidence="3" type="ORF">HNR44_001997</name>
</gene>
<evidence type="ECO:0000313" key="3">
    <source>
        <dbReference type="EMBL" id="MBB6450019.1"/>
    </source>
</evidence>
<proteinExistence type="inferred from homology"/>
<keyword evidence="3" id="KW-0808">Transferase</keyword>
<protein>
    <submittedName>
        <fullName evidence="3">Asp-tRNA(Asn)/Glu-tRNA(Gln) amidotransferase A subunit family amidase</fullName>
    </submittedName>
</protein>
<dbReference type="GO" id="GO:0016740">
    <property type="term" value="F:transferase activity"/>
    <property type="evidence" value="ECO:0007669"/>
    <property type="project" value="UniProtKB-KW"/>
</dbReference>
<reference evidence="3 4" key="1">
    <citation type="submission" date="2020-08" db="EMBL/GenBank/DDBJ databases">
        <title>Genomic Encyclopedia of Type Strains, Phase IV (KMG-IV): sequencing the most valuable type-strain genomes for metagenomic binning, comparative biology and taxonomic classification.</title>
        <authorList>
            <person name="Goeker M."/>
        </authorList>
    </citation>
    <scope>NUCLEOTIDE SEQUENCE [LARGE SCALE GENOMIC DNA]</scope>
    <source>
        <strain evidence="3 4">DSM 21769</strain>
    </source>
</reference>
<comment type="caution">
    <text evidence="3">The sequence shown here is derived from an EMBL/GenBank/DDBJ whole genome shotgun (WGS) entry which is preliminary data.</text>
</comment>
<dbReference type="AlphaFoldDB" id="A0A841PMP8"/>
<evidence type="ECO:0000259" key="2">
    <source>
        <dbReference type="Pfam" id="PF01425"/>
    </source>
</evidence>
<dbReference type="Pfam" id="PF01425">
    <property type="entry name" value="Amidase"/>
    <property type="match status" value="1"/>
</dbReference>
<sequence>MRQRLRSLAAWDTAAAKMAKLHDTYDLYVTPATAYPAPKVGELTPNEEERQQLIKRIENEDPLSVLYDMFLPSLTYSPFSQLANLTGQPAASIPVHRCKNGLPIGVQAMASKGNEHVLLQLAAQLEQSDLWEGVIHPLDCSS</sequence>
<accession>A0A841PMP8</accession>
<dbReference type="EMBL" id="JACHHJ010000002">
    <property type="protein sequence ID" value="MBB6450019.1"/>
    <property type="molecule type" value="Genomic_DNA"/>
</dbReference>
<dbReference type="PANTHER" id="PTHR11895">
    <property type="entry name" value="TRANSAMIDASE"/>
    <property type="match status" value="1"/>
</dbReference>
<dbReference type="InterPro" id="IPR036928">
    <property type="entry name" value="AS_sf"/>
</dbReference>
<keyword evidence="4" id="KW-1185">Reference proteome</keyword>
<feature type="domain" description="Amidase" evidence="2">
    <location>
        <begin position="15"/>
        <end position="119"/>
    </location>
</feature>